<gene>
    <name evidence="1" type="ORF">BpHYR1_013058</name>
</gene>
<evidence type="ECO:0000313" key="1">
    <source>
        <dbReference type="EMBL" id="RNA26987.1"/>
    </source>
</evidence>
<accession>A0A3M7RUJ7</accession>
<comment type="caution">
    <text evidence="1">The sequence shown here is derived from an EMBL/GenBank/DDBJ whole genome shotgun (WGS) entry which is preliminary data.</text>
</comment>
<keyword evidence="2" id="KW-1185">Reference proteome</keyword>
<reference evidence="1 2" key="1">
    <citation type="journal article" date="2018" name="Sci. Rep.">
        <title>Genomic signatures of local adaptation to the degree of environmental predictability in rotifers.</title>
        <authorList>
            <person name="Franch-Gras L."/>
            <person name="Hahn C."/>
            <person name="Garcia-Roger E.M."/>
            <person name="Carmona M.J."/>
            <person name="Serra M."/>
            <person name="Gomez A."/>
        </authorList>
    </citation>
    <scope>NUCLEOTIDE SEQUENCE [LARGE SCALE GENOMIC DNA]</scope>
    <source>
        <strain evidence="1">HYR1</strain>
    </source>
</reference>
<sequence length="129" mass="15003">MLDTSRLARDIEHKYWNVIDVAEFIFNSCPAQHLQRPRTVHRLFVNVKNVLFGRRLLGHWSGPSCQAKLALEPLLNKLFAHVQLGAVDGKRKQVQHSQPQRVQVFFFAYIVQNLKIFKNQTKKQKNAVV</sequence>
<proteinExistence type="predicted"/>
<dbReference type="EMBL" id="REGN01002621">
    <property type="protein sequence ID" value="RNA26987.1"/>
    <property type="molecule type" value="Genomic_DNA"/>
</dbReference>
<dbReference type="Proteomes" id="UP000276133">
    <property type="component" value="Unassembled WGS sequence"/>
</dbReference>
<protein>
    <submittedName>
        <fullName evidence="1">Uncharacterized protein</fullName>
    </submittedName>
</protein>
<dbReference type="AlphaFoldDB" id="A0A3M7RUJ7"/>
<name>A0A3M7RUJ7_BRAPC</name>
<evidence type="ECO:0000313" key="2">
    <source>
        <dbReference type="Proteomes" id="UP000276133"/>
    </source>
</evidence>
<organism evidence="1 2">
    <name type="scientific">Brachionus plicatilis</name>
    <name type="common">Marine rotifer</name>
    <name type="synonym">Brachionus muelleri</name>
    <dbReference type="NCBI Taxonomy" id="10195"/>
    <lineage>
        <taxon>Eukaryota</taxon>
        <taxon>Metazoa</taxon>
        <taxon>Spiralia</taxon>
        <taxon>Gnathifera</taxon>
        <taxon>Rotifera</taxon>
        <taxon>Eurotatoria</taxon>
        <taxon>Monogononta</taxon>
        <taxon>Pseudotrocha</taxon>
        <taxon>Ploima</taxon>
        <taxon>Brachionidae</taxon>
        <taxon>Brachionus</taxon>
    </lineage>
</organism>